<feature type="transmembrane region" description="Helical" evidence="1">
    <location>
        <begin position="91"/>
        <end position="111"/>
    </location>
</feature>
<feature type="domain" description="EamA" evidence="2">
    <location>
        <begin position="2"/>
        <end position="136"/>
    </location>
</feature>
<dbReference type="EMBL" id="MWDQ01000036">
    <property type="protein sequence ID" value="OQB74567.1"/>
    <property type="molecule type" value="Genomic_DNA"/>
</dbReference>
<gene>
    <name evidence="3" type="ORF">BWX89_00471</name>
</gene>
<dbReference type="InterPro" id="IPR037185">
    <property type="entry name" value="EmrE-like"/>
</dbReference>
<keyword evidence="1" id="KW-0812">Transmembrane</keyword>
<dbReference type="SUPFAM" id="SSF103481">
    <property type="entry name" value="Multidrug resistance efflux transporter EmrE"/>
    <property type="match status" value="1"/>
</dbReference>
<feature type="transmembrane region" description="Helical" evidence="1">
    <location>
        <begin position="64"/>
        <end position="85"/>
    </location>
</feature>
<name>A0A1V6CCE1_UNCT6</name>
<accession>A0A1V6CCE1</accession>
<evidence type="ECO:0000256" key="1">
    <source>
        <dbReference type="SAM" id="Phobius"/>
    </source>
</evidence>
<dbReference type="GO" id="GO:0016020">
    <property type="term" value="C:membrane"/>
    <property type="evidence" value="ECO:0007669"/>
    <property type="project" value="InterPro"/>
</dbReference>
<protein>
    <submittedName>
        <fullName evidence="3">EamA-like transporter family protein</fullName>
    </submittedName>
</protein>
<dbReference type="Pfam" id="PF00892">
    <property type="entry name" value="EamA"/>
    <property type="match status" value="1"/>
</dbReference>
<feature type="transmembrane region" description="Helical" evidence="1">
    <location>
        <begin position="34"/>
        <end position="52"/>
    </location>
</feature>
<evidence type="ECO:0000313" key="3">
    <source>
        <dbReference type="EMBL" id="OQB74567.1"/>
    </source>
</evidence>
<dbReference type="Gene3D" id="1.10.3730.20">
    <property type="match status" value="1"/>
</dbReference>
<keyword evidence="1" id="KW-0472">Membrane</keyword>
<keyword evidence="1" id="KW-1133">Transmembrane helix</keyword>
<dbReference type="Proteomes" id="UP000485562">
    <property type="component" value="Unassembled WGS sequence"/>
</dbReference>
<comment type="caution">
    <text evidence="3">The sequence shown here is derived from an EMBL/GenBank/DDBJ whole genome shotgun (WGS) entry which is preliminary data.</text>
</comment>
<dbReference type="InterPro" id="IPR000620">
    <property type="entry name" value="EamA_dom"/>
</dbReference>
<organism evidence="3">
    <name type="scientific">candidate division TA06 bacterium ADurb.Bin131</name>
    <dbReference type="NCBI Taxonomy" id="1852827"/>
    <lineage>
        <taxon>Bacteria</taxon>
        <taxon>Bacteria division TA06</taxon>
    </lineage>
</organism>
<sequence>MWLKLVLISFLFCGISDTMWKIAGETGGSYTANTYIFIFHISALIGASIAAIKMKKKITRNEFFLGVIAGFSIVIGSICSMKAILKMPGIIYFPVSSGGSLLFVTIMAHILWKEKISLRQTAGLMVAIISIILISTK</sequence>
<evidence type="ECO:0000259" key="2">
    <source>
        <dbReference type="Pfam" id="PF00892"/>
    </source>
</evidence>
<reference evidence="3" key="1">
    <citation type="submission" date="2017-02" db="EMBL/GenBank/DDBJ databases">
        <title>Delving into the versatile metabolic prowess of the omnipresent phylum Bacteroidetes.</title>
        <authorList>
            <person name="Nobu M.K."/>
            <person name="Mei R."/>
            <person name="Narihiro T."/>
            <person name="Kuroda K."/>
            <person name="Liu W.-T."/>
        </authorList>
    </citation>
    <scope>NUCLEOTIDE SEQUENCE</scope>
    <source>
        <strain evidence="3">ADurb.Bin131</strain>
    </source>
</reference>
<proteinExistence type="predicted"/>
<dbReference type="AlphaFoldDB" id="A0A1V6CCE1"/>